<dbReference type="InterPro" id="IPR011608">
    <property type="entry name" value="PRD"/>
</dbReference>
<dbReference type="Gene3D" id="1.10.1790.10">
    <property type="entry name" value="PRD domain"/>
    <property type="match status" value="1"/>
</dbReference>
<evidence type="ECO:0000259" key="3">
    <source>
        <dbReference type="PROSITE" id="PS51094"/>
    </source>
</evidence>
<evidence type="ECO:0000313" key="7">
    <source>
        <dbReference type="Proteomes" id="UP000215144"/>
    </source>
</evidence>
<dbReference type="PANTHER" id="PTHR30185">
    <property type="entry name" value="CRYPTIC BETA-GLUCOSIDE BGL OPERON ANTITERMINATOR"/>
    <property type="match status" value="1"/>
</dbReference>
<reference evidence="6 7" key="1">
    <citation type="submission" date="2017-06" db="EMBL/GenBank/DDBJ databases">
        <authorList>
            <consortium name="Pathogen Informatics"/>
        </authorList>
    </citation>
    <scope>NUCLEOTIDE SEQUENCE [LARGE SCALE GENOMIC DNA]</scope>
    <source>
        <strain evidence="6 7">NCTC11291</strain>
    </source>
</reference>
<evidence type="ECO:0000259" key="4">
    <source>
        <dbReference type="PROSITE" id="PS51099"/>
    </source>
</evidence>
<dbReference type="InterPro" id="IPR036095">
    <property type="entry name" value="PTS_EIIB-like_sf"/>
</dbReference>
<dbReference type="Gene3D" id="3.40.50.2300">
    <property type="match status" value="1"/>
</dbReference>
<evidence type="ECO:0000256" key="2">
    <source>
        <dbReference type="ARBA" id="ARBA00022737"/>
    </source>
</evidence>
<name>A0A239XMQ0_STRAI</name>
<dbReference type="Pfam" id="PF00359">
    <property type="entry name" value="PTS_EIIA_2"/>
    <property type="match status" value="1"/>
</dbReference>
<dbReference type="PROSITE" id="PS51099">
    <property type="entry name" value="PTS_EIIB_TYPE_2"/>
    <property type="match status" value="1"/>
</dbReference>
<dbReference type="AlphaFoldDB" id="A0A239XMQ0"/>
<dbReference type="PROSITE" id="PS51372">
    <property type="entry name" value="PRD_2"/>
    <property type="match status" value="1"/>
</dbReference>
<feature type="domain" description="PRD" evidence="5">
    <location>
        <begin position="1"/>
        <end position="95"/>
    </location>
</feature>
<evidence type="ECO:0000313" key="6">
    <source>
        <dbReference type="EMBL" id="SNV47294.1"/>
    </source>
</evidence>
<dbReference type="GO" id="GO:0006355">
    <property type="term" value="P:regulation of DNA-templated transcription"/>
    <property type="evidence" value="ECO:0007669"/>
    <property type="project" value="InterPro"/>
</dbReference>
<dbReference type="InterPro" id="IPR036634">
    <property type="entry name" value="PRD_sf"/>
</dbReference>
<dbReference type="RefSeq" id="WP_231909808.1">
    <property type="nucleotide sequence ID" value="NZ_LT906454.1"/>
</dbReference>
<feature type="domain" description="PTS EIIA type-2" evidence="3">
    <location>
        <begin position="191"/>
        <end position="334"/>
    </location>
</feature>
<evidence type="ECO:0000256" key="1">
    <source>
        <dbReference type="ARBA" id="ARBA00022679"/>
    </source>
</evidence>
<keyword evidence="1" id="KW-0808">Transferase</keyword>
<dbReference type="GO" id="GO:0008982">
    <property type="term" value="F:protein-N(PI)-phosphohistidine-sugar phosphotransferase activity"/>
    <property type="evidence" value="ECO:0007669"/>
    <property type="project" value="InterPro"/>
</dbReference>
<protein>
    <submittedName>
        <fullName evidence="6">Sorbitol operon transcription regulator SrlM</fullName>
    </submittedName>
</protein>
<dbReference type="Pfam" id="PF00874">
    <property type="entry name" value="PRD"/>
    <property type="match status" value="1"/>
</dbReference>
<dbReference type="PANTHER" id="PTHR30185:SF13">
    <property type="entry name" value="LICABCH OPERON REGULATOR-RELATED"/>
    <property type="match status" value="1"/>
</dbReference>
<dbReference type="InterPro" id="IPR016152">
    <property type="entry name" value="PTrfase/Anion_transptr"/>
</dbReference>
<dbReference type="PROSITE" id="PS51094">
    <property type="entry name" value="PTS_EIIA_TYPE_2"/>
    <property type="match status" value="1"/>
</dbReference>
<dbReference type="InterPro" id="IPR002178">
    <property type="entry name" value="PTS_EIIA_type-2_dom"/>
</dbReference>
<dbReference type="CDD" id="cd05568">
    <property type="entry name" value="PTS_IIB_bgl_like"/>
    <property type="match status" value="1"/>
</dbReference>
<accession>A0A239XMQ0</accession>
<dbReference type="SUPFAM" id="SSF52794">
    <property type="entry name" value="PTS system IIB component-like"/>
    <property type="match status" value="1"/>
</dbReference>
<dbReference type="Gene3D" id="3.40.930.10">
    <property type="entry name" value="Mannitol-specific EII, Chain A"/>
    <property type="match status" value="1"/>
</dbReference>
<feature type="domain" description="PTS EIIB type-2" evidence="4">
    <location>
        <begin position="101"/>
        <end position="189"/>
    </location>
</feature>
<evidence type="ECO:0000259" key="5">
    <source>
        <dbReference type="PROSITE" id="PS51372"/>
    </source>
</evidence>
<dbReference type="EMBL" id="LT906454">
    <property type="protein sequence ID" value="SNV47294.1"/>
    <property type="molecule type" value="Genomic_DNA"/>
</dbReference>
<organism evidence="6 7">
    <name type="scientific">Streptococcus acidominimus</name>
    <dbReference type="NCBI Taxonomy" id="1326"/>
    <lineage>
        <taxon>Bacteria</taxon>
        <taxon>Bacillati</taxon>
        <taxon>Bacillota</taxon>
        <taxon>Bacilli</taxon>
        <taxon>Lactobacillales</taxon>
        <taxon>Streptococcaceae</taxon>
        <taxon>Streptococcus</taxon>
    </lineage>
</organism>
<sequence>MICQIKESFDLRINIDKLFIDIHTHLKFLINRLMFHSQASDLFYGEIKKKYPLAYQLASKASTILENLFNYPIESSEISYLALYFEMGLREIDNSLSYEQRKIAVVCTTGRGTATMINRQLRRVLGNEIVIDQYSEETFNPNKAERYSAIFTTIPLKLQHLSTPVIQITNLFDDHWLRNQWEEANKWKQNKFQWIESKLMYLTIQNHYFDYLSEMSNFLYQEEDVDIAFYQRILKREEKQSTIFGNNIAFPHTTHPNSKVIFLVGILEEPYESELGKVDFIFMLAIPDKVNSQIESELLSLYDDIFRIANNSELKKELKSIKTIEAFHSLIQDKGVLE</sequence>
<keyword evidence="2" id="KW-0677">Repeat</keyword>
<dbReference type="InterPro" id="IPR013011">
    <property type="entry name" value="PTS_EIIB_2"/>
</dbReference>
<gene>
    <name evidence="6" type="primary">srlM</name>
    <name evidence="6" type="ORF">SAMEA4504048_02329</name>
</gene>
<dbReference type="SUPFAM" id="SSF63520">
    <property type="entry name" value="PTS-regulatory domain, PRD"/>
    <property type="match status" value="1"/>
</dbReference>
<proteinExistence type="predicted"/>
<dbReference type="KEGG" id="saco:SAME_02329"/>
<dbReference type="GO" id="GO:0009401">
    <property type="term" value="P:phosphoenolpyruvate-dependent sugar phosphotransferase system"/>
    <property type="evidence" value="ECO:0007669"/>
    <property type="project" value="InterPro"/>
</dbReference>
<dbReference type="Proteomes" id="UP000215144">
    <property type="component" value="Chromosome 1"/>
</dbReference>
<dbReference type="InterPro" id="IPR050661">
    <property type="entry name" value="BglG_antiterminators"/>
</dbReference>
<dbReference type="SUPFAM" id="SSF55804">
    <property type="entry name" value="Phoshotransferase/anion transport protein"/>
    <property type="match status" value="1"/>
</dbReference>